<accession>A0ABV4UCQ9</accession>
<sequence>MNNEGIKQPRAPGKAGGTDRTGGETIGSIGFIGYSAGHKGIVNCRP</sequence>
<feature type="region of interest" description="Disordered" evidence="1">
    <location>
        <begin position="1"/>
        <end position="24"/>
    </location>
</feature>
<evidence type="ECO:0000313" key="3">
    <source>
        <dbReference type="Proteomes" id="UP001574673"/>
    </source>
</evidence>
<evidence type="ECO:0000313" key="2">
    <source>
        <dbReference type="EMBL" id="MFA9949008.1"/>
    </source>
</evidence>
<protein>
    <submittedName>
        <fullName evidence="2">Uncharacterized protein</fullName>
    </submittedName>
</protein>
<reference evidence="3" key="1">
    <citation type="submission" date="2024-06" db="EMBL/GenBank/DDBJ databases">
        <title>Radixoralia hellwigii gen. nov., sp nov., isolated from a root canal in the human oral cavity.</title>
        <authorList>
            <person name="Bartsch S."/>
            <person name="Wittmer A."/>
            <person name="Schulz A.-K."/>
            <person name="Neumann-Schaal M."/>
            <person name="Wolf J."/>
            <person name="Gronow S."/>
            <person name="Tennert C."/>
            <person name="Haecker G."/>
            <person name="Cieplik F."/>
            <person name="Al-Ahmad A."/>
        </authorList>
    </citation>
    <scope>NUCLEOTIDE SEQUENCE [LARGE SCALE GENOMIC DNA]</scope>
    <source>
        <strain evidence="3">Wk13</strain>
    </source>
</reference>
<gene>
    <name evidence="2" type="ORF">ABCS64_01475</name>
</gene>
<keyword evidence="3" id="KW-1185">Reference proteome</keyword>
<dbReference type="RefSeq" id="WP_418890168.1">
    <property type="nucleotide sequence ID" value="NZ_JBEUWX010000001.1"/>
</dbReference>
<comment type="caution">
    <text evidence="2">The sequence shown here is derived from an EMBL/GenBank/DDBJ whole genome shotgun (WGS) entry which is preliminary data.</text>
</comment>
<evidence type="ECO:0000256" key="1">
    <source>
        <dbReference type="SAM" id="MobiDB-lite"/>
    </source>
</evidence>
<organism evidence="2 3">
    <name type="scientific">Dentiradicibacter hellwigii</name>
    <dbReference type="NCBI Taxonomy" id="3149053"/>
    <lineage>
        <taxon>Bacteria</taxon>
        <taxon>Pseudomonadati</taxon>
        <taxon>Pseudomonadota</taxon>
        <taxon>Betaproteobacteria</taxon>
        <taxon>Rhodocyclales</taxon>
        <taxon>Rhodocyclaceae</taxon>
        <taxon>Dentiradicibacter</taxon>
    </lineage>
</organism>
<name>A0ABV4UCQ9_9RHOO</name>
<proteinExistence type="predicted"/>
<dbReference type="EMBL" id="JBEUWX010000001">
    <property type="protein sequence ID" value="MFA9949008.1"/>
    <property type="molecule type" value="Genomic_DNA"/>
</dbReference>
<dbReference type="Proteomes" id="UP001574673">
    <property type="component" value="Unassembled WGS sequence"/>
</dbReference>